<dbReference type="PROSITE" id="PS51093">
    <property type="entry name" value="PTS_EIIA_TYPE_1"/>
    <property type="match status" value="1"/>
</dbReference>
<evidence type="ECO:0000256" key="5">
    <source>
        <dbReference type="ARBA" id="ARBA00022683"/>
    </source>
</evidence>
<dbReference type="GO" id="GO:0005737">
    <property type="term" value="C:cytoplasm"/>
    <property type="evidence" value="ECO:0007669"/>
    <property type="project" value="UniProtKB-SubCell"/>
</dbReference>
<sequence>MFKKFFKKKENVVEVYSPLDGEVIQLEKVPDDAFSSKIIGDGIAIIPNGDTIYAPFDSEDISIFDTKHAVSFQKGDIELIVHFGIDTVKLNGEGFSKLVLKDEGSVKKGEKLIAYDLNFIKNKAKSIISPIVVSSMDEIDEIFDIKYGKVNALEPIFKIRLKK</sequence>
<dbReference type="GO" id="GO:0016301">
    <property type="term" value="F:kinase activity"/>
    <property type="evidence" value="ECO:0007669"/>
    <property type="project" value="UniProtKB-KW"/>
</dbReference>
<evidence type="ECO:0000256" key="6">
    <source>
        <dbReference type="ARBA" id="ARBA00022777"/>
    </source>
</evidence>
<dbReference type="PANTHER" id="PTHR45008:SF1">
    <property type="entry name" value="PTS SYSTEM GLUCOSE-SPECIFIC EIIA COMPONENT"/>
    <property type="match status" value="1"/>
</dbReference>
<keyword evidence="6" id="KW-0418">Kinase</keyword>
<dbReference type="Gene3D" id="2.70.70.10">
    <property type="entry name" value="Glucose Permease (Domain IIA)"/>
    <property type="match status" value="1"/>
</dbReference>
<proteinExistence type="predicted"/>
<feature type="domain" description="PTS EIIA type-1" evidence="7">
    <location>
        <begin position="31"/>
        <end position="135"/>
    </location>
</feature>
<dbReference type="PANTHER" id="PTHR45008">
    <property type="entry name" value="PTS SYSTEM GLUCOSE-SPECIFIC EIIA COMPONENT"/>
    <property type="match status" value="1"/>
</dbReference>
<dbReference type="InterPro" id="IPR001127">
    <property type="entry name" value="PTS_EIIA_1_perm"/>
</dbReference>
<dbReference type="Proteomes" id="UP000294678">
    <property type="component" value="Unassembled WGS sequence"/>
</dbReference>
<dbReference type="InterPro" id="IPR050890">
    <property type="entry name" value="PTS_EIIA_component"/>
</dbReference>
<dbReference type="Pfam" id="PF00358">
    <property type="entry name" value="PTS_EIIA_1"/>
    <property type="match status" value="1"/>
</dbReference>
<comment type="caution">
    <text evidence="8">The sequence shown here is derived from an EMBL/GenBank/DDBJ whole genome shotgun (WGS) entry which is preliminary data.</text>
</comment>
<dbReference type="GO" id="GO:0009401">
    <property type="term" value="P:phosphoenolpyruvate-dependent sugar phosphotransferase system"/>
    <property type="evidence" value="ECO:0007669"/>
    <property type="project" value="UniProtKB-KW"/>
</dbReference>
<organism evidence="8 9">
    <name type="scientific">Hypnocyclicus thermotrophus</name>
    <dbReference type="NCBI Taxonomy" id="1627895"/>
    <lineage>
        <taxon>Bacteria</taxon>
        <taxon>Fusobacteriati</taxon>
        <taxon>Fusobacteriota</taxon>
        <taxon>Fusobacteriia</taxon>
        <taxon>Fusobacteriales</taxon>
        <taxon>Fusobacteriaceae</taxon>
        <taxon>Hypnocyclicus</taxon>
    </lineage>
</organism>
<dbReference type="NCBIfam" id="TIGR00830">
    <property type="entry name" value="PTBA"/>
    <property type="match status" value="1"/>
</dbReference>
<comment type="subcellular location">
    <subcellularLocation>
        <location evidence="1">Cytoplasm</location>
    </subcellularLocation>
</comment>
<dbReference type="EMBL" id="SOBG01000004">
    <property type="protein sequence ID" value="TDT70560.1"/>
    <property type="molecule type" value="Genomic_DNA"/>
</dbReference>
<accession>A0AA46DZ25</accession>
<evidence type="ECO:0000256" key="4">
    <source>
        <dbReference type="ARBA" id="ARBA00022679"/>
    </source>
</evidence>
<protein>
    <submittedName>
        <fullName evidence="8">PTS system IIA component (Glc family)</fullName>
    </submittedName>
</protein>
<keyword evidence="2" id="KW-0813">Transport</keyword>
<evidence type="ECO:0000313" key="8">
    <source>
        <dbReference type="EMBL" id="TDT70560.1"/>
    </source>
</evidence>
<keyword evidence="4" id="KW-0808">Transferase</keyword>
<dbReference type="RefSeq" id="WP_134112995.1">
    <property type="nucleotide sequence ID" value="NZ_SOBG01000004.1"/>
</dbReference>
<dbReference type="AlphaFoldDB" id="A0AA46DZ25"/>
<dbReference type="FunFam" id="2.70.70.10:FF:000001">
    <property type="entry name" value="PTS system glucose-specific IIA component"/>
    <property type="match status" value="1"/>
</dbReference>
<gene>
    <name evidence="8" type="ORF">EV215_1107</name>
</gene>
<dbReference type="SUPFAM" id="SSF51261">
    <property type="entry name" value="Duplicated hybrid motif"/>
    <property type="match status" value="1"/>
</dbReference>
<keyword evidence="5" id="KW-0598">Phosphotransferase system</keyword>
<evidence type="ECO:0000256" key="3">
    <source>
        <dbReference type="ARBA" id="ARBA00022597"/>
    </source>
</evidence>
<keyword evidence="3" id="KW-0762">Sugar transport</keyword>
<evidence type="ECO:0000313" key="9">
    <source>
        <dbReference type="Proteomes" id="UP000294678"/>
    </source>
</evidence>
<evidence type="ECO:0000256" key="2">
    <source>
        <dbReference type="ARBA" id="ARBA00022448"/>
    </source>
</evidence>
<evidence type="ECO:0000256" key="1">
    <source>
        <dbReference type="ARBA" id="ARBA00004496"/>
    </source>
</evidence>
<name>A0AA46DZ25_9FUSO</name>
<dbReference type="InterPro" id="IPR011055">
    <property type="entry name" value="Dup_hybrid_motif"/>
</dbReference>
<evidence type="ECO:0000259" key="7">
    <source>
        <dbReference type="PROSITE" id="PS51093"/>
    </source>
</evidence>
<reference evidence="8 9" key="1">
    <citation type="submission" date="2019-03" db="EMBL/GenBank/DDBJ databases">
        <title>Genomic Encyclopedia of Type Strains, Phase IV (KMG-IV): sequencing the most valuable type-strain genomes for metagenomic binning, comparative biology and taxonomic classification.</title>
        <authorList>
            <person name="Goeker M."/>
        </authorList>
    </citation>
    <scope>NUCLEOTIDE SEQUENCE [LARGE SCALE GENOMIC DNA]</scope>
    <source>
        <strain evidence="8 9">DSM 100055</strain>
    </source>
</reference>
<keyword evidence="9" id="KW-1185">Reference proteome</keyword>